<dbReference type="InterPro" id="IPR001853">
    <property type="entry name" value="DSBA-like_thioredoxin_dom"/>
</dbReference>
<dbReference type="AlphaFoldDB" id="A0A7Y9XUL5"/>
<comment type="similarity">
    <text evidence="1">Belongs to the GST superfamily. NadH family.</text>
</comment>
<accession>A0A7Y9XUL5</accession>
<name>A0A7Y9XUL5_9SPHN</name>
<dbReference type="Pfam" id="PF01323">
    <property type="entry name" value="DSBA"/>
    <property type="match status" value="1"/>
</dbReference>
<dbReference type="EMBL" id="JACBZF010000002">
    <property type="protein sequence ID" value="NYH94904.1"/>
    <property type="molecule type" value="Genomic_DNA"/>
</dbReference>
<evidence type="ECO:0000256" key="2">
    <source>
        <dbReference type="PIRSR" id="PIRSR006386-1"/>
    </source>
</evidence>
<dbReference type="GO" id="GO:0018845">
    <property type="term" value="F:2-hydroxychromene-2-carboxylate isomerase activity"/>
    <property type="evidence" value="ECO:0007669"/>
    <property type="project" value="UniProtKB-UniRule"/>
</dbReference>
<dbReference type="RefSeq" id="WP_179406820.1">
    <property type="nucleotide sequence ID" value="NZ_BMGF01000017.1"/>
</dbReference>
<dbReference type="InterPro" id="IPR051924">
    <property type="entry name" value="GST_Kappa/NadH"/>
</dbReference>
<proteinExistence type="inferred from homology"/>
<keyword evidence="1 4" id="KW-0413">Isomerase</keyword>
<evidence type="ECO:0000313" key="5">
    <source>
        <dbReference type="Proteomes" id="UP000522081"/>
    </source>
</evidence>
<keyword evidence="5" id="KW-1185">Reference proteome</keyword>
<reference evidence="4 5" key="1">
    <citation type="submission" date="2020-07" db="EMBL/GenBank/DDBJ databases">
        <title>Genomic Encyclopedia of Type Strains, Phase IV (KMG-IV): sequencing the most valuable type-strain genomes for metagenomic binning, comparative biology and taxonomic classification.</title>
        <authorList>
            <person name="Goeker M."/>
        </authorList>
    </citation>
    <scope>NUCLEOTIDE SEQUENCE [LARGE SCALE GENOMIC DNA]</scope>
    <source>
        <strain evidence="4 5">DSM 29043</strain>
    </source>
</reference>
<feature type="active site" description="Nucleophile" evidence="2">
    <location>
        <position position="13"/>
    </location>
</feature>
<dbReference type="GO" id="GO:0004364">
    <property type="term" value="F:glutathione transferase activity"/>
    <property type="evidence" value="ECO:0007669"/>
    <property type="project" value="TreeGrafter"/>
</dbReference>
<protein>
    <recommendedName>
        <fullName evidence="1">2-hydroxychromene-2-carboxylate isomerase</fullName>
        <ecNumber evidence="1">5.99.1.4</ecNumber>
    </recommendedName>
</protein>
<dbReference type="PIRSF" id="PIRSF006386">
    <property type="entry name" value="HCCAis_GSTk"/>
    <property type="match status" value="1"/>
</dbReference>
<evidence type="ECO:0000259" key="3">
    <source>
        <dbReference type="Pfam" id="PF01323"/>
    </source>
</evidence>
<dbReference type="GO" id="GO:1901170">
    <property type="term" value="P:naphthalene catabolic process"/>
    <property type="evidence" value="ECO:0007669"/>
    <property type="project" value="InterPro"/>
</dbReference>
<dbReference type="SUPFAM" id="SSF52833">
    <property type="entry name" value="Thioredoxin-like"/>
    <property type="match status" value="1"/>
</dbReference>
<comment type="catalytic activity">
    <reaction evidence="1">
        <text>2-hydroxychromene-2-carboxylate = (3E)-4-(2-hydroxyphenyl)-2-oxobut-3-enoate</text>
        <dbReference type="Rhea" id="RHEA:27401"/>
        <dbReference type="ChEBI" id="CHEBI:59350"/>
        <dbReference type="ChEBI" id="CHEBI:59353"/>
        <dbReference type="EC" id="5.99.1.4"/>
    </reaction>
</comment>
<gene>
    <name evidence="4" type="ORF">FHS75_001223</name>
</gene>
<dbReference type="EC" id="5.99.1.4" evidence="1"/>
<dbReference type="PANTHER" id="PTHR42943">
    <property type="entry name" value="GLUTATHIONE S-TRANSFERASE KAPPA"/>
    <property type="match status" value="1"/>
</dbReference>
<dbReference type="Proteomes" id="UP000522081">
    <property type="component" value="Unassembled WGS sequence"/>
</dbReference>
<dbReference type="CDD" id="cd03022">
    <property type="entry name" value="DsbA_HCCA_Iso"/>
    <property type="match status" value="1"/>
</dbReference>
<evidence type="ECO:0000313" key="4">
    <source>
        <dbReference type="EMBL" id="NYH94904.1"/>
    </source>
</evidence>
<dbReference type="PANTHER" id="PTHR42943:SF2">
    <property type="entry name" value="GLUTATHIONE S-TRANSFERASE KAPPA 1"/>
    <property type="match status" value="1"/>
</dbReference>
<dbReference type="Gene3D" id="3.40.30.10">
    <property type="entry name" value="Glutaredoxin"/>
    <property type="match status" value="1"/>
</dbReference>
<evidence type="ECO:0000256" key="1">
    <source>
        <dbReference type="PIRNR" id="PIRNR006386"/>
    </source>
</evidence>
<dbReference type="GO" id="GO:0006749">
    <property type="term" value="P:glutathione metabolic process"/>
    <property type="evidence" value="ECO:0007669"/>
    <property type="project" value="TreeGrafter"/>
</dbReference>
<dbReference type="InterPro" id="IPR014440">
    <property type="entry name" value="HCCAis_GSTk"/>
</dbReference>
<dbReference type="InterPro" id="IPR044087">
    <property type="entry name" value="NahD-like"/>
</dbReference>
<sequence>MTRTIDFYFDFISPFSYLAQLKLPEIARAAGCEVDYWPIDIPEAKIAAGNYGPSNREVLPKIKVMKADLERWAERYGVPLNFPASFDCAHWNCAVMYARKHGRAEQFVTDAYRRIWGQGIDPRDRGELAACATAAGLDADALLAFVDSPIGQNEYRKARSQAIQRGVFGAPMMFVDDQIFWGNDRIDFLSDYLTK</sequence>
<comment type="caution">
    <text evidence="4">The sequence shown here is derived from an EMBL/GenBank/DDBJ whole genome shotgun (WGS) entry which is preliminary data.</text>
</comment>
<dbReference type="GO" id="GO:0004602">
    <property type="term" value="F:glutathione peroxidase activity"/>
    <property type="evidence" value="ECO:0007669"/>
    <property type="project" value="TreeGrafter"/>
</dbReference>
<dbReference type="InterPro" id="IPR036249">
    <property type="entry name" value="Thioredoxin-like_sf"/>
</dbReference>
<feature type="domain" description="DSBA-like thioredoxin" evidence="3">
    <location>
        <begin position="4"/>
        <end position="193"/>
    </location>
</feature>
<organism evidence="4 5">
    <name type="scientific">Novosphingobium marinum</name>
    <dbReference type="NCBI Taxonomy" id="1514948"/>
    <lineage>
        <taxon>Bacteria</taxon>
        <taxon>Pseudomonadati</taxon>
        <taxon>Pseudomonadota</taxon>
        <taxon>Alphaproteobacteria</taxon>
        <taxon>Sphingomonadales</taxon>
        <taxon>Sphingomonadaceae</taxon>
        <taxon>Novosphingobium</taxon>
    </lineage>
</organism>